<sequence length="317" mass="34055">MRIVAVLVPHGVVPFDLGIPCDIFEHARLADGSKPYEVRVCGQARRVRSRPFDIVVERTLDGLEETDTIIVLGTDEPWQPIPASIRGALQDAAEKGTRIASICTGAFVLAGAGLLDGRRATTHWRAADILAASYPEVEVHPNVLYVDEGEIVTSAGASAGIDMCLHLVARDFGHSVAANSSRAAVAPFGRAGGQKQFILHDLAAERIAGGHIAEAMSWAEERLDTPITVAQMAAKAGMSSRTFARRFAEDACTTPGQWLIDARTRRARLLLETTDIPVGEVAAQSGFAEASGLRDRFRRVLGVSPKAYRASFGCRQT</sequence>
<dbReference type="Pfam" id="PF01965">
    <property type="entry name" value="DJ-1_PfpI"/>
    <property type="match status" value="1"/>
</dbReference>
<dbReference type="Proteomes" id="UP000285232">
    <property type="component" value="Unassembled WGS sequence"/>
</dbReference>
<evidence type="ECO:0000313" key="5">
    <source>
        <dbReference type="Proteomes" id="UP000285232"/>
    </source>
</evidence>
<reference evidence="4 5" key="1">
    <citation type="journal article" date="2017" name="Int. J. Syst. Evol. Microbiol.">
        <title>Erythrobacter aquimixticola sp. nov., isolated from the junction between the ocean and a freshwater spring.</title>
        <authorList>
            <person name="Park S."/>
            <person name="Jung Y.T."/>
            <person name="Choi S.J."/>
            <person name="Yoon J.H."/>
        </authorList>
    </citation>
    <scope>NUCLEOTIDE SEQUENCE [LARGE SCALE GENOMIC DNA]</scope>
    <source>
        <strain evidence="4 5">JSSK-14</strain>
    </source>
</reference>
<gene>
    <name evidence="4" type="ORF">D6201_12665</name>
</gene>
<evidence type="ECO:0000256" key="2">
    <source>
        <dbReference type="ARBA" id="ARBA00023163"/>
    </source>
</evidence>
<dbReference type="SUPFAM" id="SSF52317">
    <property type="entry name" value="Class I glutamine amidotransferase-like"/>
    <property type="match status" value="1"/>
</dbReference>
<evidence type="ECO:0000256" key="1">
    <source>
        <dbReference type="ARBA" id="ARBA00023015"/>
    </source>
</evidence>
<evidence type="ECO:0000259" key="3">
    <source>
        <dbReference type="PROSITE" id="PS01124"/>
    </source>
</evidence>
<feature type="domain" description="HTH araC/xylS-type" evidence="3">
    <location>
        <begin position="213"/>
        <end position="311"/>
    </location>
</feature>
<organism evidence="4 5">
    <name type="scientific">Aurantiacibacter aquimixticola</name>
    <dbReference type="NCBI Taxonomy" id="1958945"/>
    <lineage>
        <taxon>Bacteria</taxon>
        <taxon>Pseudomonadati</taxon>
        <taxon>Pseudomonadota</taxon>
        <taxon>Alphaproteobacteria</taxon>
        <taxon>Sphingomonadales</taxon>
        <taxon>Erythrobacteraceae</taxon>
        <taxon>Aurantiacibacter</taxon>
    </lineage>
</organism>
<dbReference type="Gene3D" id="3.40.50.880">
    <property type="match status" value="1"/>
</dbReference>
<dbReference type="InterPro" id="IPR029062">
    <property type="entry name" value="Class_I_gatase-like"/>
</dbReference>
<name>A0A419RNH6_9SPHN</name>
<keyword evidence="2" id="KW-0804">Transcription</keyword>
<dbReference type="InterPro" id="IPR009057">
    <property type="entry name" value="Homeodomain-like_sf"/>
</dbReference>
<dbReference type="AlphaFoldDB" id="A0A419RNH6"/>
<comment type="caution">
    <text evidence="4">The sequence shown here is derived from an EMBL/GenBank/DDBJ whole genome shotgun (WGS) entry which is preliminary data.</text>
</comment>
<dbReference type="EMBL" id="RAHX01000002">
    <property type="protein sequence ID" value="RJY06952.1"/>
    <property type="molecule type" value="Genomic_DNA"/>
</dbReference>
<dbReference type="RefSeq" id="WP_120049447.1">
    <property type="nucleotide sequence ID" value="NZ_RAHX01000002.1"/>
</dbReference>
<dbReference type="PANTHER" id="PTHR43130">
    <property type="entry name" value="ARAC-FAMILY TRANSCRIPTIONAL REGULATOR"/>
    <property type="match status" value="1"/>
</dbReference>
<protein>
    <submittedName>
        <fullName evidence="4">Helix-turn-helix domain-containing protein</fullName>
    </submittedName>
</protein>
<dbReference type="CDD" id="cd03137">
    <property type="entry name" value="GATase1_AraC_1"/>
    <property type="match status" value="1"/>
</dbReference>
<dbReference type="InterPro" id="IPR052158">
    <property type="entry name" value="INH-QAR"/>
</dbReference>
<dbReference type="Pfam" id="PF12833">
    <property type="entry name" value="HTH_18"/>
    <property type="match status" value="1"/>
</dbReference>
<evidence type="ECO:0000313" key="4">
    <source>
        <dbReference type="EMBL" id="RJY06952.1"/>
    </source>
</evidence>
<keyword evidence="1" id="KW-0805">Transcription regulation</keyword>
<keyword evidence="5" id="KW-1185">Reference proteome</keyword>
<dbReference type="SMART" id="SM00342">
    <property type="entry name" value="HTH_ARAC"/>
    <property type="match status" value="1"/>
</dbReference>
<dbReference type="GO" id="GO:0043565">
    <property type="term" value="F:sequence-specific DNA binding"/>
    <property type="evidence" value="ECO:0007669"/>
    <property type="project" value="InterPro"/>
</dbReference>
<dbReference type="SUPFAM" id="SSF46689">
    <property type="entry name" value="Homeodomain-like"/>
    <property type="match status" value="2"/>
</dbReference>
<dbReference type="GO" id="GO:0003700">
    <property type="term" value="F:DNA-binding transcription factor activity"/>
    <property type="evidence" value="ECO:0007669"/>
    <property type="project" value="InterPro"/>
</dbReference>
<accession>A0A419RNH6</accession>
<dbReference type="Gene3D" id="1.10.10.60">
    <property type="entry name" value="Homeodomain-like"/>
    <property type="match status" value="1"/>
</dbReference>
<dbReference type="PANTHER" id="PTHR43130:SF3">
    <property type="entry name" value="HTH-TYPE TRANSCRIPTIONAL REGULATOR RV1931C"/>
    <property type="match status" value="1"/>
</dbReference>
<dbReference type="PROSITE" id="PS01124">
    <property type="entry name" value="HTH_ARAC_FAMILY_2"/>
    <property type="match status" value="1"/>
</dbReference>
<dbReference type="InterPro" id="IPR018060">
    <property type="entry name" value="HTH_AraC"/>
</dbReference>
<dbReference type="InterPro" id="IPR002818">
    <property type="entry name" value="DJ-1/PfpI"/>
</dbReference>
<dbReference type="OrthoDB" id="186587at2"/>
<proteinExistence type="predicted"/>